<dbReference type="Proteomes" id="UP000263094">
    <property type="component" value="Unassembled WGS sequence"/>
</dbReference>
<protein>
    <submittedName>
        <fullName evidence="6">GntR family transcriptional regulator</fullName>
    </submittedName>
</protein>
<dbReference type="PANTHER" id="PTHR44846:SF17">
    <property type="entry name" value="GNTR-FAMILY TRANSCRIPTIONAL REGULATOR"/>
    <property type="match status" value="1"/>
</dbReference>
<keyword evidence="1" id="KW-0805">Transcription regulation</keyword>
<keyword evidence="3" id="KW-0804">Transcription</keyword>
<dbReference type="SMART" id="SM00345">
    <property type="entry name" value="HTH_GNTR"/>
    <property type="match status" value="1"/>
</dbReference>
<dbReference type="Gene3D" id="1.10.10.10">
    <property type="entry name" value="Winged helix-like DNA-binding domain superfamily/Winged helix DNA-binding domain"/>
    <property type="match status" value="1"/>
</dbReference>
<dbReference type="PRINTS" id="PR00035">
    <property type="entry name" value="HTHGNTR"/>
</dbReference>
<evidence type="ECO:0000256" key="2">
    <source>
        <dbReference type="ARBA" id="ARBA00023125"/>
    </source>
</evidence>
<dbReference type="CDD" id="cd07377">
    <property type="entry name" value="WHTH_GntR"/>
    <property type="match status" value="1"/>
</dbReference>
<evidence type="ECO:0000313" key="6">
    <source>
        <dbReference type="EMBL" id="RFU85399.1"/>
    </source>
</evidence>
<evidence type="ECO:0000256" key="4">
    <source>
        <dbReference type="SAM" id="MobiDB-lite"/>
    </source>
</evidence>
<keyword evidence="7" id="KW-1185">Reference proteome</keyword>
<evidence type="ECO:0000259" key="5">
    <source>
        <dbReference type="PROSITE" id="PS50949"/>
    </source>
</evidence>
<dbReference type="Pfam" id="PF00392">
    <property type="entry name" value="GntR"/>
    <property type="match status" value="1"/>
</dbReference>
<sequence>MSKGRAGDGGGKEFQRVSDALRARLADGTYRSGARLPGQRELADEFGVSRDTVQRVLRDMADEGLIESRQGSGSRVVGGRRIPAPSAPRQPGGTGRVTLGSLVADAFAQPEVTLDVFTLTSESLDAHIRIQAENIRAGVVTAPERIAVRLLLPAHDLRLPYPRPLGDADDLRLQERLHTISRRYLVTLRDALENLQAQGFVPTVRMEVRRVQLAPTFKVYLFNGTQALQGPYEVVERPIRLDSGEQIEALDVLGVGSTLTHYVIDDDPQSGGSVFVRSTQAWFDSLWRYVSVQEDADRPPQSVQLG</sequence>
<comment type="caution">
    <text evidence="6">The sequence shown here is derived from an EMBL/GenBank/DDBJ whole genome shotgun (WGS) entry which is preliminary data.</text>
</comment>
<feature type="region of interest" description="Disordered" evidence="4">
    <location>
        <begin position="68"/>
        <end position="95"/>
    </location>
</feature>
<dbReference type="GO" id="GO:0003677">
    <property type="term" value="F:DNA binding"/>
    <property type="evidence" value="ECO:0007669"/>
    <property type="project" value="UniProtKB-KW"/>
</dbReference>
<dbReference type="GO" id="GO:0045892">
    <property type="term" value="P:negative regulation of DNA-templated transcription"/>
    <property type="evidence" value="ECO:0007669"/>
    <property type="project" value="TreeGrafter"/>
</dbReference>
<accession>A0A372M3L8</accession>
<organism evidence="6 7">
    <name type="scientific">Streptomyces triticagri</name>
    <dbReference type="NCBI Taxonomy" id="2293568"/>
    <lineage>
        <taxon>Bacteria</taxon>
        <taxon>Bacillati</taxon>
        <taxon>Actinomycetota</taxon>
        <taxon>Actinomycetes</taxon>
        <taxon>Kitasatosporales</taxon>
        <taxon>Streptomycetaceae</taxon>
        <taxon>Streptomyces</taxon>
    </lineage>
</organism>
<dbReference type="InterPro" id="IPR000524">
    <property type="entry name" value="Tscrpt_reg_HTH_GntR"/>
</dbReference>
<dbReference type="InterPro" id="IPR050679">
    <property type="entry name" value="Bact_HTH_transcr_reg"/>
</dbReference>
<reference evidence="6 7" key="1">
    <citation type="submission" date="2018-08" db="EMBL/GenBank/DDBJ databases">
        <title>Isolation, diversity and antifungal activity of Actinobacteria from wheat.</title>
        <authorList>
            <person name="Han C."/>
        </authorList>
    </citation>
    <scope>NUCLEOTIDE SEQUENCE [LARGE SCALE GENOMIC DNA]</scope>
    <source>
        <strain evidence="6 7">NEAU-YY421</strain>
    </source>
</reference>
<feature type="domain" description="HTH gntR-type" evidence="5">
    <location>
        <begin position="11"/>
        <end position="79"/>
    </location>
</feature>
<evidence type="ECO:0000256" key="1">
    <source>
        <dbReference type="ARBA" id="ARBA00023015"/>
    </source>
</evidence>
<evidence type="ECO:0000313" key="7">
    <source>
        <dbReference type="Proteomes" id="UP000263094"/>
    </source>
</evidence>
<dbReference type="AlphaFoldDB" id="A0A372M3L8"/>
<evidence type="ECO:0000256" key="3">
    <source>
        <dbReference type="ARBA" id="ARBA00023163"/>
    </source>
</evidence>
<dbReference type="GO" id="GO:0003700">
    <property type="term" value="F:DNA-binding transcription factor activity"/>
    <property type="evidence" value="ECO:0007669"/>
    <property type="project" value="InterPro"/>
</dbReference>
<name>A0A372M3L8_9ACTN</name>
<dbReference type="RefSeq" id="WP_128556993.1">
    <property type="nucleotide sequence ID" value="NZ_QUAK01000094.1"/>
</dbReference>
<dbReference type="PROSITE" id="PS50949">
    <property type="entry name" value="HTH_GNTR"/>
    <property type="match status" value="1"/>
</dbReference>
<dbReference type="SUPFAM" id="SSF46785">
    <property type="entry name" value="Winged helix' DNA-binding domain"/>
    <property type="match status" value="1"/>
</dbReference>
<dbReference type="OrthoDB" id="7363114at2"/>
<proteinExistence type="predicted"/>
<dbReference type="InterPro" id="IPR036390">
    <property type="entry name" value="WH_DNA-bd_sf"/>
</dbReference>
<dbReference type="InterPro" id="IPR036388">
    <property type="entry name" value="WH-like_DNA-bd_sf"/>
</dbReference>
<feature type="compositionally biased region" description="Low complexity" evidence="4">
    <location>
        <begin position="68"/>
        <end position="81"/>
    </location>
</feature>
<keyword evidence="2" id="KW-0238">DNA-binding</keyword>
<gene>
    <name evidence="6" type="ORF">DY218_17555</name>
</gene>
<dbReference type="EMBL" id="QUAK01000094">
    <property type="protein sequence ID" value="RFU85399.1"/>
    <property type="molecule type" value="Genomic_DNA"/>
</dbReference>
<dbReference type="PANTHER" id="PTHR44846">
    <property type="entry name" value="MANNOSYL-D-GLYCERATE TRANSPORT/METABOLISM SYSTEM REPRESSOR MNGR-RELATED"/>
    <property type="match status" value="1"/>
</dbReference>